<proteinExistence type="predicted"/>
<keyword evidence="2" id="KW-1185">Reference proteome</keyword>
<evidence type="ECO:0000313" key="1">
    <source>
        <dbReference type="EMBL" id="WNF21334.1"/>
    </source>
</evidence>
<evidence type="ECO:0000313" key="2">
    <source>
        <dbReference type="Proteomes" id="UP001303324"/>
    </source>
</evidence>
<sequence length="43" mass="5099">MSWDLFNEGVSKGFDEFLEVFTGNKELLEAMEDIKDHFDEKEK</sequence>
<dbReference type="RefSeq" id="WP_311071073.1">
    <property type="nucleotide sequence ID" value="NZ_CP134494.1"/>
</dbReference>
<dbReference type="EMBL" id="CP134494">
    <property type="protein sequence ID" value="WNF21334.1"/>
    <property type="molecule type" value="Genomic_DNA"/>
</dbReference>
<accession>A0ABY9VBQ7</accession>
<reference evidence="1 2" key="1">
    <citation type="submission" date="2023-09" db="EMBL/GenBank/DDBJ databases">
        <title>Microbial mechanism of fulvic acid promoting antimony reduction mineralization in rice fields.</title>
        <authorList>
            <person name="Chen G."/>
            <person name="Lan J."/>
        </authorList>
    </citation>
    <scope>NUCLEOTIDE SEQUENCE [LARGE SCALE GENOMIC DNA]</scope>
    <source>
        <strain evidence="1 2">PS1</strain>
    </source>
</reference>
<protein>
    <submittedName>
        <fullName evidence="1">Uncharacterized protein</fullName>
    </submittedName>
</protein>
<name>A0ABY9VBQ7_9BACI</name>
<dbReference type="Proteomes" id="UP001303324">
    <property type="component" value="Chromosome"/>
</dbReference>
<organism evidence="1 2">
    <name type="scientific">Mesobacillus jeotgali</name>
    <dbReference type="NCBI Taxonomy" id="129985"/>
    <lineage>
        <taxon>Bacteria</taxon>
        <taxon>Bacillati</taxon>
        <taxon>Bacillota</taxon>
        <taxon>Bacilli</taxon>
        <taxon>Bacillales</taxon>
        <taxon>Bacillaceae</taxon>
        <taxon>Mesobacillus</taxon>
    </lineage>
</organism>
<gene>
    <name evidence="1" type="ORF">RH061_14130</name>
</gene>